<dbReference type="RefSeq" id="WP_239893831.1">
    <property type="nucleotide sequence ID" value="NZ_JAJAXF010000006.1"/>
</dbReference>
<dbReference type="Pfam" id="PF07963">
    <property type="entry name" value="N_methyl"/>
    <property type="match status" value="1"/>
</dbReference>
<comment type="caution">
    <text evidence="2">The sequence shown here is derived from an EMBL/GenBank/DDBJ whole genome shotgun (WGS) entry which is preliminary data.</text>
</comment>
<protein>
    <submittedName>
        <fullName evidence="2">Prepilin-type N-terminal cleavage/methylation domain-containing protein</fullName>
    </submittedName>
</protein>
<keyword evidence="1" id="KW-0472">Membrane</keyword>
<name>A0ABD4SPP6_9NEIS</name>
<dbReference type="InterPro" id="IPR012902">
    <property type="entry name" value="N_methyl_site"/>
</dbReference>
<proteinExistence type="predicted"/>
<reference evidence="2 3" key="1">
    <citation type="submission" date="2021-10" db="EMBL/GenBank/DDBJ databases">
        <title>Whole-genome sequencing analysis of Laribacter hongkongensis: virulence gene profiles, carbohydrate-active enzyme prediction, and antimicrobial resistance characterization.</title>
        <authorList>
            <person name="Yuan P."/>
            <person name="Zhan Y."/>
            <person name="Chen D."/>
        </authorList>
    </citation>
    <scope>NUCLEOTIDE SEQUENCE [LARGE SCALE GENOMIC DNA]</scope>
    <source>
        <strain evidence="2 3">W67</strain>
    </source>
</reference>
<feature type="transmembrane region" description="Helical" evidence="1">
    <location>
        <begin position="6"/>
        <end position="27"/>
    </location>
</feature>
<accession>A0ABD4SPP6</accession>
<keyword evidence="1" id="KW-1133">Transmembrane helix</keyword>
<dbReference type="AlphaFoldDB" id="A0ABD4SPP6"/>
<dbReference type="SUPFAM" id="SSF54523">
    <property type="entry name" value="Pili subunits"/>
    <property type="match status" value="1"/>
</dbReference>
<dbReference type="InterPro" id="IPR045584">
    <property type="entry name" value="Pilin-like"/>
</dbReference>
<dbReference type="NCBIfam" id="TIGR02532">
    <property type="entry name" value="IV_pilin_GFxxxE"/>
    <property type="match status" value="1"/>
</dbReference>
<evidence type="ECO:0000313" key="2">
    <source>
        <dbReference type="EMBL" id="MCG9025603.1"/>
    </source>
</evidence>
<organism evidence="2 3">
    <name type="scientific">Laribacter hongkongensis</name>
    <dbReference type="NCBI Taxonomy" id="168471"/>
    <lineage>
        <taxon>Bacteria</taxon>
        <taxon>Pseudomonadati</taxon>
        <taxon>Pseudomonadota</taxon>
        <taxon>Betaproteobacteria</taxon>
        <taxon>Neisseriales</taxon>
        <taxon>Aquaspirillaceae</taxon>
        <taxon>Laribacter</taxon>
    </lineage>
</organism>
<gene>
    <name evidence="2" type="ORF">LH440_06735</name>
</gene>
<keyword evidence="1" id="KW-0812">Transmembrane</keyword>
<evidence type="ECO:0000256" key="1">
    <source>
        <dbReference type="SAM" id="Phobius"/>
    </source>
</evidence>
<dbReference type="EMBL" id="JAJAXM010000009">
    <property type="protein sequence ID" value="MCG9025603.1"/>
    <property type="molecule type" value="Genomic_DNA"/>
</dbReference>
<sequence>MKNQSGFTLIELSIVLVVIGLIIGMGFKGKDLIDSAKTKSLQTQIMKIQTAFNIYYERNGFYPGLGLNGNARLAGDNPANYNTTQFRADLTGSGILSPQELKSPLGATWGVYPVNGKLMLDLDGANTDAKYVCQLDRLMDDGVPGTGTVQAGVNNGNLYAVDSDCYSSAVAGKQSDLWVQLLP</sequence>
<dbReference type="Proteomes" id="UP001200247">
    <property type="component" value="Unassembled WGS sequence"/>
</dbReference>
<evidence type="ECO:0000313" key="3">
    <source>
        <dbReference type="Proteomes" id="UP001200247"/>
    </source>
</evidence>
<dbReference type="Gene3D" id="3.30.700.10">
    <property type="entry name" value="Glycoprotein, Type 4 Pilin"/>
    <property type="match status" value="1"/>
</dbReference>